<reference evidence="2" key="1">
    <citation type="submission" date="2022-06" db="EMBL/GenBank/DDBJ databases">
        <title>Complete genome sequence of Mycobacterium pseudoshottsii NJB1907-Z4.</title>
        <authorList>
            <person name="Komine T."/>
            <person name="Fukano H."/>
            <person name="Wada S."/>
        </authorList>
    </citation>
    <scope>NUCLEOTIDE SEQUENCE</scope>
    <source>
        <strain evidence="2">NJB1907-Z4</strain>
    </source>
</reference>
<name>A0A9N7QKP0_9MYCO</name>
<evidence type="ECO:0000313" key="2">
    <source>
        <dbReference type="EMBL" id="BDN80569.1"/>
    </source>
</evidence>
<protein>
    <recommendedName>
        <fullName evidence="4">Amine oxidase domain-containing protein</fullName>
    </recommendedName>
</protein>
<dbReference type="RefSeq" id="WP_145987914.1">
    <property type="nucleotide sequence ID" value="NZ_AP026367.1"/>
</dbReference>
<dbReference type="EMBL" id="AP026367">
    <property type="protein sequence ID" value="BDN80569.1"/>
    <property type="molecule type" value="Genomic_DNA"/>
</dbReference>
<sequence length="108" mass="11033">MTKRIAIVGAGAAGLSAAVRLRDRGYDDVTVFEGAQQVGGKACSVEVDGRDYDLGAVVITPQYPNVLAARGPLPRAHLSAQRGGAGCRPQIGRLDGVGTDDQGSGVVD</sequence>
<dbReference type="GO" id="GO:0016491">
    <property type="term" value="F:oxidoreductase activity"/>
    <property type="evidence" value="ECO:0007669"/>
    <property type="project" value="TreeGrafter"/>
</dbReference>
<dbReference type="AlphaFoldDB" id="A0A9N7QKP0"/>
<dbReference type="InterPro" id="IPR050464">
    <property type="entry name" value="Zeta_carotene_desat/Oxidored"/>
</dbReference>
<accession>A0A9N7QKP0</accession>
<dbReference type="Gene3D" id="3.50.50.60">
    <property type="entry name" value="FAD/NAD(P)-binding domain"/>
    <property type="match status" value="1"/>
</dbReference>
<dbReference type="InterPro" id="IPR036188">
    <property type="entry name" value="FAD/NAD-bd_sf"/>
</dbReference>
<dbReference type="PRINTS" id="PR00419">
    <property type="entry name" value="ADXRDTASE"/>
</dbReference>
<evidence type="ECO:0008006" key="4">
    <source>
        <dbReference type="Google" id="ProtNLM"/>
    </source>
</evidence>
<dbReference type="Pfam" id="PF13450">
    <property type="entry name" value="NAD_binding_8"/>
    <property type="match status" value="1"/>
</dbReference>
<proteinExistence type="predicted"/>
<dbReference type="PANTHER" id="PTHR42923">
    <property type="entry name" value="PROTOPORPHYRINOGEN OXIDASE"/>
    <property type="match status" value="1"/>
</dbReference>
<keyword evidence="3" id="KW-1185">Reference proteome</keyword>
<dbReference type="SUPFAM" id="SSF51905">
    <property type="entry name" value="FAD/NAD(P)-binding domain"/>
    <property type="match status" value="1"/>
</dbReference>
<gene>
    <name evidence="2" type="ORF">NJB1907Z4_C07840</name>
</gene>
<dbReference type="Proteomes" id="UP001058626">
    <property type="component" value="Chromosome"/>
</dbReference>
<feature type="region of interest" description="Disordered" evidence="1">
    <location>
        <begin position="78"/>
        <end position="108"/>
    </location>
</feature>
<evidence type="ECO:0000256" key="1">
    <source>
        <dbReference type="SAM" id="MobiDB-lite"/>
    </source>
</evidence>
<evidence type="ECO:0000313" key="3">
    <source>
        <dbReference type="Proteomes" id="UP001058626"/>
    </source>
</evidence>
<organism evidence="2 3">
    <name type="scientific">Mycobacterium pseudoshottsii</name>
    <dbReference type="NCBI Taxonomy" id="265949"/>
    <lineage>
        <taxon>Bacteria</taxon>
        <taxon>Bacillati</taxon>
        <taxon>Actinomycetota</taxon>
        <taxon>Actinomycetes</taxon>
        <taxon>Mycobacteriales</taxon>
        <taxon>Mycobacteriaceae</taxon>
        <taxon>Mycobacterium</taxon>
        <taxon>Mycobacterium ulcerans group</taxon>
    </lineage>
</organism>